<feature type="region of interest" description="Disordered" evidence="4">
    <location>
        <begin position="103"/>
        <end position="160"/>
    </location>
</feature>
<reference evidence="6" key="1">
    <citation type="submission" date="2021-05" db="EMBL/GenBank/DDBJ databases">
        <title>A free-living protist that lacks canonical eukaryotic 1 DNA replication and segregation systems.</title>
        <authorList>
            <person name="Salas-Leiva D.E."/>
            <person name="Tromer E.C."/>
            <person name="Curtis B.A."/>
            <person name="Jerlstrom-Hultqvist J."/>
            <person name="Kolisko M."/>
            <person name="Yi Z."/>
            <person name="Salas-Leiva J.S."/>
            <person name="Gallot-Lavallee L."/>
            <person name="Kops G.J.P.L."/>
            <person name="Archibald J.M."/>
            <person name="Simpson A.G.B."/>
            <person name="Roger A.J."/>
        </authorList>
    </citation>
    <scope>NUCLEOTIDE SEQUENCE</scope>
    <source>
        <strain evidence="6">BICM</strain>
    </source>
</reference>
<evidence type="ECO:0000313" key="6">
    <source>
        <dbReference type="EMBL" id="KAG9395714.1"/>
    </source>
</evidence>
<dbReference type="Proteomes" id="UP000717585">
    <property type="component" value="Unassembled WGS sequence"/>
</dbReference>
<dbReference type="Pfam" id="PF06220">
    <property type="entry name" value="zf-U1"/>
    <property type="match status" value="1"/>
</dbReference>
<name>A0A8J6B924_9EUKA</name>
<feature type="compositionally biased region" description="Basic residues" evidence="4">
    <location>
        <begin position="139"/>
        <end position="153"/>
    </location>
</feature>
<keyword evidence="7" id="KW-1185">Reference proteome</keyword>
<keyword evidence="1" id="KW-0479">Metal-binding</keyword>
<sequence>MNLTKEGIVEGVGLGKQYYCECCKVWIVNKPFTIKQHILSDAHKNREQRAIDAGKQEKLVERKNHDEALLKAQMLQTGIVAPVMTRAVQSKTVVPIPEKKLAKRNERKEEMSRMMGQVQSTDIMPGDSAESFETAVPNKKLKMKKNAKRKVVKRAGGSAV</sequence>
<dbReference type="EMBL" id="JAHDYR010000008">
    <property type="protein sequence ID" value="KAG9395714.1"/>
    <property type="molecule type" value="Genomic_DNA"/>
</dbReference>
<accession>A0A8J6B924</accession>
<dbReference type="AlphaFoldDB" id="A0A8J6B924"/>
<keyword evidence="2" id="KW-0863">Zinc-finger</keyword>
<proteinExistence type="predicted"/>
<comment type="caution">
    <text evidence="6">The sequence shown here is derived from an EMBL/GenBank/DDBJ whole genome shotgun (WGS) entry which is preliminary data.</text>
</comment>
<evidence type="ECO:0000313" key="7">
    <source>
        <dbReference type="Proteomes" id="UP000717585"/>
    </source>
</evidence>
<dbReference type="GO" id="GO:0008270">
    <property type="term" value="F:zinc ion binding"/>
    <property type="evidence" value="ECO:0007669"/>
    <property type="project" value="UniProtKB-KW"/>
</dbReference>
<evidence type="ECO:0000256" key="4">
    <source>
        <dbReference type="SAM" id="MobiDB-lite"/>
    </source>
</evidence>
<protein>
    <recommendedName>
        <fullName evidence="5">U1-C C2H2-type zinc finger domain-containing protein</fullName>
    </recommendedName>
</protein>
<keyword evidence="3" id="KW-0862">Zinc</keyword>
<feature type="domain" description="U1-C C2H2-type zinc finger" evidence="5">
    <location>
        <begin position="16"/>
        <end position="47"/>
    </location>
</feature>
<evidence type="ECO:0000256" key="3">
    <source>
        <dbReference type="ARBA" id="ARBA00022833"/>
    </source>
</evidence>
<gene>
    <name evidence="6" type="ORF">J8273_2621</name>
</gene>
<evidence type="ECO:0000256" key="2">
    <source>
        <dbReference type="ARBA" id="ARBA00022771"/>
    </source>
</evidence>
<evidence type="ECO:0000259" key="5">
    <source>
        <dbReference type="Pfam" id="PF06220"/>
    </source>
</evidence>
<evidence type="ECO:0000256" key="1">
    <source>
        <dbReference type="ARBA" id="ARBA00022723"/>
    </source>
</evidence>
<organism evidence="6 7">
    <name type="scientific">Carpediemonas membranifera</name>
    <dbReference type="NCBI Taxonomy" id="201153"/>
    <lineage>
        <taxon>Eukaryota</taxon>
        <taxon>Metamonada</taxon>
        <taxon>Carpediemonas-like organisms</taxon>
        <taxon>Carpediemonas</taxon>
    </lineage>
</organism>
<feature type="compositionally biased region" description="Basic and acidic residues" evidence="4">
    <location>
        <begin position="103"/>
        <end position="112"/>
    </location>
</feature>
<dbReference type="InterPro" id="IPR013085">
    <property type="entry name" value="U1-CZ_Znf_C2H2"/>
</dbReference>